<evidence type="ECO:0000256" key="2">
    <source>
        <dbReference type="SAM" id="Phobius"/>
    </source>
</evidence>
<gene>
    <name evidence="3" type="ORF">HF526_06590</name>
</gene>
<sequence>MRRFVVGLLIVVSAVCLVLSSASLWTRRHVINTEVFVSGAQVVLDQPAVQARLDAGVTDTIMAQPDVQKAIDDAVSVLPPRLQSFRPSIEDGARSLLSKGVQTVLTSPAFASLTTAALTSAHTQLVNGQSVTFTLGQAKALIPPQNRTGLAGQVINLIPSDIGVTVLTRADAPKLYTAIDLLKSLWLWTGLLAIAALIGALVVSHRTLRTLRAWSVTTLVLGLLVLIALRLAQGPLLAQVKPENVEAASAVYGLVAASLRTWTLWLVAGVAVILVVTLLWGRLGLIPAIRRGYHAAVAQIRRRRQSHEAARAAAAERAAAGAEAGGAAAVPAEPWTHRVAADTRTFIDGMGLPQRLAGLAVFLRRNLRAARWLGVVLGALVLLFWPQPTLSVLIWVAALVVLYLGLLEWIQAQAPEPGAAPVPTAQPDRLGPPPEGGQPEPALAGAGGAAEQAHAAAPMPAPGPAVVGGAEQAQAATPVTAPAAPTAPAGEAAAPAGVPAGHTAAPAAPPAPPAPGTAPGAAPAPPAPPPPVPAAQARRPVTAENLSTMGSRLDLLMRLGDARAAGVLTEEEFVREKTQLLAL</sequence>
<reference evidence="3 4" key="1">
    <citation type="submission" date="2020-04" db="EMBL/GenBank/DDBJ databases">
        <authorList>
            <person name="Klaysubun C."/>
            <person name="Duangmal K."/>
            <person name="Lipun K."/>
        </authorList>
    </citation>
    <scope>NUCLEOTIDE SEQUENCE [LARGE SCALE GENOMIC DNA]</scope>
    <source>
        <strain evidence="3 4">K10HN5</strain>
    </source>
</reference>
<feature type="region of interest" description="Disordered" evidence="1">
    <location>
        <begin position="417"/>
        <end position="541"/>
    </location>
</feature>
<feature type="transmembrane region" description="Helical" evidence="2">
    <location>
        <begin position="369"/>
        <end position="386"/>
    </location>
</feature>
<name>A0ABX1S633_9PSEU</name>
<evidence type="ECO:0000256" key="1">
    <source>
        <dbReference type="SAM" id="MobiDB-lite"/>
    </source>
</evidence>
<dbReference type="RefSeq" id="WP_169380371.1">
    <property type="nucleotide sequence ID" value="NZ_JAAXLA010000008.1"/>
</dbReference>
<feature type="transmembrane region" description="Helical" evidence="2">
    <location>
        <begin position="211"/>
        <end position="232"/>
    </location>
</feature>
<feature type="compositionally biased region" description="Pro residues" evidence="1">
    <location>
        <begin position="507"/>
        <end position="533"/>
    </location>
</feature>
<feature type="transmembrane region" description="Helical" evidence="2">
    <location>
        <begin position="262"/>
        <end position="281"/>
    </location>
</feature>
<keyword evidence="2" id="KW-1133">Transmembrane helix</keyword>
<dbReference type="Proteomes" id="UP000820669">
    <property type="component" value="Unassembled WGS sequence"/>
</dbReference>
<organism evidence="3 4">
    <name type="scientific">Pseudonocardia acidicola</name>
    <dbReference type="NCBI Taxonomy" id="2724939"/>
    <lineage>
        <taxon>Bacteria</taxon>
        <taxon>Bacillati</taxon>
        <taxon>Actinomycetota</taxon>
        <taxon>Actinomycetes</taxon>
        <taxon>Pseudonocardiales</taxon>
        <taxon>Pseudonocardiaceae</taxon>
        <taxon>Pseudonocardia</taxon>
    </lineage>
</organism>
<feature type="compositionally biased region" description="Low complexity" evidence="1">
    <location>
        <begin position="437"/>
        <end position="506"/>
    </location>
</feature>
<protein>
    <submittedName>
        <fullName evidence="3">SHOCT domain-containing protein</fullName>
    </submittedName>
</protein>
<feature type="transmembrane region" description="Helical" evidence="2">
    <location>
        <begin position="185"/>
        <end position="204"/>
    </location>
</feature>
<evidence type="ECO:0000313" key="4">
    <source>
        <dbReference type="Proteomes" id="UP000820669"/>
    </source>
</evidence>
<accession>A0ABX1S633</accession>
<evidence type="ECO:0000313" key="3">
    <source>
        <dbReference type="EMBL" id="NMH96986.1"/>
    </source>
</evidence>
<keyword evidence="2" id="KW-0472">Membrane</keyword>
<proteinExistence type="predicted"/>
<dbReference type="EMBL" id="JAAXLA010000008">
    <property type="protein sequence ID" value="NMH96986.1"/>
    <property type="molecule type" value="Genomic_DNA"/>
</dbReference>
<keyword evidence="4" id="KW-1185">Reference proteome</keyword>
<keyword evidence="2" id="KW-0812">Transmembrane</keyword>
<comment type="caution">
    <text evidence="3">The sequence shown here is derived from an EMBL/GenBank/DDBJ whole genome shotgun (WGS) entry which is preliminary data.</text>
</comment>